<dbReference type="EMBL" id="CAADEZ010000011">
    <property type="protein sequence ID" value="VFJ43672.1"/>
    <property type="molecule type" value="Genomic_DNA"/>
</dbReference>
<gene>
    <name evidence="1" type="ORF">BECKFM1743A_GA0114220_1001115</name>
    <name evidence="2" type="ORF">BECKFM1743B_GA0114221_100288</name>
</gene>
<dbReference type="EMBL" id="CAADFL010000028">
    <property type="protein sequence ID" value="VFK06950.1"/>
    <property type="molecule type" value="Genomic_DNA"/>
</dbReference>
<name>A0A450RX20_9GAMM</name>
<accession>A0A450RX20</accession>
<reference evidence="1" key="1">
    <citation type="submission" date="2019-02" db="EMBL/GenBank/DDBJ databases">
        <authorList>
            <person name="Gruber-Vodicka R. H."/>
            <person name="Seah K. B. B."/>
        </authorList>
    </citation>
    <scope>NUCLEOTIDE SEQUENCE</scope>
    <source>
        <strain evidence="1">BECK_BZ163</strain>
        <strain evidence="2">BECK_BZ164</strain>
    </source>
</reference>
<proteinExistence type="predicted"/>
<evidence type="ECO:0000313" key="2">
    <source>
        <dbReference type="EMBL" id="VFK06950.1"/>
    </source>
</evidence>
<protein>
    <submittedName>
        <fullName evidence="1">Uncharacterized protein</fullName>
    </submittedName>
</protein>
<organism evidence="1">
    <name type="scientific">Candidatus Kentrum sp. FM</name>
    <dbReference type="NCBI Taxonomy" id="2126340"/>
    <lineage>
        <taxon>Bacteria</taxon>
        <taxon>Pseudomonadati</taxon>
        <taxon>Pseudomonadota</taxon>
        <taxon>Gammaproteobacteria</taxon>
        <taxon>Candidatus Kentrum</taxon>
    </lineage>
</organism>
<dbReference type="AlphaFoldDB" id="A0A450RX20"/>
<sequence length="85" mass="9792">MSAIFSFNSIRFLAYFSANRWRLASRLTTDSLAIYFLSNLTTTEVFNVRERQGIERQLINCNCSDPLSLEQDNSAKLRYCTPVTT</sequence>
<evidence type="ECO:0000313" key="1">
    <source>
        <dbReference type="EMBL" id="VFJ43672.1"/>
    </source>
</evidence>